<comment type="caution">
    <text evidence="3">The sequence shown here is derived from an EMBL/GenBank/DDBJ whole genome shotgun (WGS) entry which is preliminary data.</text>
</comment>
<dbReference type="AlphaFoldDB" id="A0A9Q3EPC5"/>
<dbReference type="InterPro" id="IPR057670">
    <property type="entry name" value="SH3_retrovirus"/>
</dbReference>
<dbReference type="InterPro" id="IPR013103">
    <property type="entry name" value="RVT_2"/>
</dbReference>
<proteinExistence type="predicted"/>
<feature type="domain" description="Reverse transcriptase Ty1/copia-type" evidence="1">
    <location>
        <begin position="121"/>
        <end position="220"/>
    </location>
</feature>
<gene>
    <name evidence="3" type="ORF">O181_060862</name>
</gene>
<dbReference type="Proteomes" id="UP000765509">
    <property type="component" value="Unassembled WGS sequence"/>
</dbReference>
<name>A0A9Q3EPC5_9BASI</name>
<protein>
    <recommendedName>
        <fullName evidence="5">Reverse transcriptase Ty1/copia-type domain-containing protein</fullName>
    </recommendedName>
</protein>
<dbReference type="Pfam" id="PF25597">
    <property type="entry name" value="SH3_retrovirus"/>
    <property type="match status" value="1"/>
</dbReference>
<reference evidence="3" key="1">
    <citation type="submission" date="2021-03" db="EMBL/GenBank/DDBJ databases">
        <title>Draft genome sequence of rust myrtle Austropuccinia psidii MF-1, a brazilian biotype.</title>
        <authorList>
            <person name="Quecine M.C."/>
            <person name="Pachon D.M.R."/>
            <person name="Bonatelli M.L."/>
            <person name="Correr F.H."/>
            <person name="Franceschini L.M."/>
            <person name="Leite T.F."/>
            <person name="Margarido G.R.A."/>
            <person name="Almeida C.A."/>
            <person name="Ferrarezi J.A."/>
            <person name="Labate C.A."/>
        </authorList>
    </citation>
    <scope>NUCLEOTIDE SEQUENCE</scope>
    <source>
        <strain evidence="3">MF-1</strain>
    </source>
</reference>
<evidence type="ECO:0008006" key="5">
    <source>
        <dbReference type="Google" id="ProtNLM"/>
    </source>
</evidence>
<evidence type="ECO:0000259" key="2">
    <source>
        <dbReference type="Pfam" id="PF25597"/>
    </source>
</evidence>
<evidence type="ECO:0000313" key="3">
    <source>
        <dbReference type="EMBL" id="MBW0521147.1"/>
    </source>
</evidence>
<evidence type="ECO:0000313" key="4">
    <source>
        <dbReference type="Proteomes" id="UP000765509"/>
    </source>
</evidence>
<accession>A0A9Q3EPC5</accession>
<evidence type="ECO:0000259" key="1">
    <source>
        <dbReference type="Pfam" id="PF07727"/>
    </source>
</evidence>
<dbReference type="EMBL" id="AVOT02028610">
    <property type="protein sequence ID" value="MBW0521147.1"/>
    <property type="molecule type" value="Genomic_DNA"/>
</dbReference>
<organism evidence="3 4">
    <name type="scientific">Austropuccinia psidii MF-1</name>
    <dbReference type="NCBI Taxonomy" id="1389203"/>
    <lineage>
        <taxon>Eukaryota</taxon>
        <taxon>Fungi</taxon>
        <taxon>Dikarya</taxon>
        <taxon>Basidiomycota</taxon>
        <taxon>Pucciniomycotina</taxon>
        <taxon>Pucciniomycetes</taxon>
        <taxon>Pucciniales</taxon>
        <taxon>Sphaerophragmiaceae</taxon>
        <taxon>Austropuccinia</taxon>
    </lineage>
</organism>
<dbReference type="Pfam" id="PF07727">
    <property type="entry name" value="RVT_2"/>
    <property type="match status" value="1"/>
</dbReference>
<keyword evidence="4" id="KW-1185">Reference proteome</keyword>
<feature type="domain" description="Retroviral polymerase SH3-like" evidence="2">
    <location>
        <begin position="3"/>
        <end position="58"/>
    </location>
</feature>
<sequence>MAIPKIHCNWKLAPSAEKGALLGYKNNNTLKRILQLQDEKVALNKHSTFDETSFPSLNQEFPLTNTTTTTNKKHFTVGKTNSTTMVEEAHEFDNQNPPYSAASYIWQKTIDKKLEAMEKLRVWEVMGLEDNHKLIGTTWVVKMKQSPLKGNKEYKACLCAQGFTQMPVIDYKKSYTLTGTLNSLQTLISFVAENLQFHKIDVKSTFLKAPSTEVVYLRIP</sequence>